<keyword evidence="1" id="KW-1133">Transmembrane helix</keyword>
<name>A0ABV2LHC9_9BACL</name>
<evidence type="ECO:0000313" key="2">
    <source>
        <dbReference type="EMBL" id="MET3726873.1"/>
    </source>
</evidence>
<evidence type="ECO:0000256" key="1">
    <source>
        <dbReference type="SAM" id="Phobius"/>
    </source>
</evidence>
<evidence type="ECO:0008006" key="4">
    <source>
        <dbReference type="Google" id="ProtNLM"/>
    </source>
</evidence>
<evidence type="ECO:0000313" key="3">
    <source>
        <dbReference type="Proteomes" id="UP001549097"/>
    </source>
</evidence>
<comment type="caution">
    <text evidence="2">The sequence shown here is derived from an EMBL/GenBank/DDBJ whole genome shotgun (WGS) entry which is preliminary data.</text>
</comment>
<keyword evidence="3" id="KW-1185">Reference proteome</keyword>
<accession>A0ABV2LHC9</accession>
<proteinExistence type="predicted"/>
<keyword evidence="1" id="KW-0472">Membrane</keyword>
<gene>
    <name evidence="2" type="ORF">ABID52_000454</name>
</gene>
<dbReference type="Proteomes" id="UP001549097">
    <property type="component" value="Unassembled WGS sequence"/>
</dbReference>
<dbReference type="EMBL" id="JBEPMP010000001">
    <property type="protein sequence ID" value="MET3726873.1"/>
    <property type="molecule type" value="Genomic_DNA"/>
</dbReference>
<sequence>MGLCFVWGKTAGKGEDDLGFEPGYPFFVFGMTVILFVARK</sequence>
<organism evidence="2 3">
    <name type="scientific">Fictibacillus halophilus</name>
    <dbReference type="NCBI Taxonomy" id="1610490"/>
    <lineage>
        <taxon>Bacteria</taxon>
        <taxon>Bacillati</taxon>
        <taxon>Bacillota</taxon>
        <taxon>Bacilli</taxon>
        <taxon>Bacillales</taxon>
        <taxon>Fictibacillaceae</taxon>
        <taxon>Fictibacillus</taxon>
    </lineage>
</organism>
<keyword evidence="1" id="KW-0812">Transmembrane</keyword>
<reference evidence="2 3" key="1">
    <citation type="submission" date="2024-06" db="EMBL/GenBank/DDBJ databases">
        <title>Genomic Encyclopedia of Type Strains, Phase IV (KMG-IV): sequencing the most valuable type-strain genomes for metagenomic binning, comparative biology and taxonomic classification.</title>
        <authorList>
            <person name="Goeker M."/>
        </authorList>
    </citation>
    <scope>NUCLEOTIDE SEQUENCE [LARGE SCALE GENOMIC DNA]</scope>
    <source>
        <strain evidence="2 3">DSM 100124</strain>
    </source>
</reference>
<protein>
    <recommendedName>
        <fullName evidence="4">PEP-CTERM protein-sorting domain-containing protein</fullName>
    </recommendedName>
</protein>
<feature type="transmembrane region" description="Helical" evidence="1">
    <location>
        <begin position="22"/>
        <end position="38"/>
    </location>
</feature>